<evidence type="ECO:0000256" key="4">
    <source>
        <dbReference type="ARBA" id="ARBA00022808"/>
    </source>
</evidence>
<evidence type="ECO:0000313" key="14">
    <source>
        <dbReference type="Proteomes" id="UP000247978"/>
    </source>
</evidence>
<dbReference type="RefSeq" id="WP_110395369.1">
    <property type="nucleotide sequence ID" value="NZ_JBHUHB010000001.1"/>
</dbReference>
<dbReference type="InterPro" id="IPR023637">
    <property type="entry name" value="Urocanase-like"/>
</dbReference>
<comment type="subcellular location">
    <subcellularLocation>
        <location evidence="9">Cytoplasm</location>
    </subcellularLocation>
</comment>
<dbReference type="Pfam" id="PF17391">
    <property type="entry name" value="Urocanase_N"/>
    <property type="match status" value="1"/>
</dbReference>
<reference evidence="13 14" key="1">
    <citation type="submission" date="2018-05" db="EMBL/GenBank/DDBJ databases">
        <title>Genomic Encyclopedia of Type Strains, Phase IV (KMG-IV): sequencing the most valuable type-strain genomes for metagenomic binning, comparative biology and taxonomic classification.</title>
        <authorList>
            <person name="Goeker M."/>
        </authorList>
    </citation>
    <scope>NUCLEOTIDE SEQUENCE [LARGE SCALE GENOMIC DNA]</scope>
    <source>
        <strain evidence="13 14">DSM 28556</strain>
    </source>
</reference>
<comment type="catalytic activity">
    <reaction evidence="8 9">
        <text>4-imidazolone-5-propanoate = trans-urocanate + H2O</text>
        <dbReference type="Rhea" id="RHEA:13101"/>
        <dbReference type="ChEBI" id="CHEBI:15377"/>
        <dbReference type="ChEBI" id="CHEBI:17771"/>
        <dbReference type="ChEBI" id="CHEBI:77893"/>
        <dbReference type="EC" id="4.2.1.49"/>
    </reaction>
</comment>
<evidence type="ECO:0000259" key="12">
    <source>
        <dbReference type="Pfam" id="PF17392"/>
    </source>
</evidence>
<dbReference type="GO" id="GO:0019557">
    <property type="term" value="P:L-histidine catabolic process to glutamate and formate"/>
    <property type="evidence" value="ECO:0007669"/>
    <property type="project" value="UniProtKB-UniPathway"/>
</dbReference>
<evidence type="ECO:0000256" key="7">
    <source>
        <dbReference type="ARBA" id="ARBA00031640"/>
    </source>
</evidence>
<evidence type="ECO:0000313" key="13">
    <source>
        <dbReference type="EMBL" id="PXW87146.1"/>
    </source>
</evidence>
<feature type="domain" description="Urocanase Rossmann-like" evidence="10">
    <location>
        <begin position="134"/>
        <end position="342"/>
    </location>
</feature>
<dbReference type="UniPathway" id="UPA00379">
    <property type="reaction ID" value="UER00550"/>
</dbReference>
<evidence type="ECO:0000256" key="6">
    <source>
        <dbReference type="ARBA" id="ARBA00023239"/>
    </source>
</evidence>
<keyword evidence="9" id="KW-0963">Cytoplasm</keyword>
<comment type="function">
    <text evidence="9">Catalyzes the conversion of urocanate to 4-imidazolone-5-propionate.</text>
</comment>
<sequence>MPNVLISPIGPKKSCASWEIEGLLRLFLNSIDPRVAESSKDLIVYGGRGKAARNHQAVKAIVHELKNLQVDETLIIQSGKPVGKFKTYVSSPRIVNASSVLVPHWSTDETFSKLVDKELIMYGQSTAASWAYIGVQGVLQGTFETMGEIAKKHFDHTLRGKIVLTSGLGGMSTAQPLSVTMHGGVCIVVEISEEKIDQRLKSNYCDIKVDTLEEAIKLAKEAATAKKPLAIALVGNVSERYREALKLGFIPDIVTDQTSAHDLHMGYIPSGLNLEQAKTLRKKNLTHYHQLIKESLLLHVEAMVNFKEQGAIVFEYGNNLRKQAFQAGYEKAFTIPGFAAEYLRPLYCEGRGPCRWIALSGDPEDIYKMDELVLEVFEHDKRVSRWINFVQEKIYFYGLPARTCWLNYEEREQIGVFINEMVQSGELSAPVAITRDHSEGSTMAAPFRETENMLDGSDVVADWPILNAMLNASAGASMVSIQNGGGVGIGNSVHSGMTVIADGSEEASEKLRKVLVVDPGMSIIRHADAGYVQAKKSLDKIKMSKR</sequence>
<dbReference type="GO" id="GO:0016153">
    <property type="term" value="F:urocanate hydratase activity"/>
    <property type="evidence" value="ECO:0007669"/>
    <property type="project" value="UniProtKB-UniRule"/>
</dbReference>
<dbReference type="InterPro" id="IPR035400">
    <property type="entry name" value="Urocanase_N"/>
</dbReference>
<evidence type="ECO:0000259" key="10">
    <source>
        <dbReference type="Pfam" id="PF01175"/>
    </source>
</evidence>
<dbReference type="GO" id="GO:0019556">
    <property type="term" value="P:L-histidine catabolic process to glutamate and formamide"/>
    <property type="evidence" value="ECO:0007669"/>
    <property type="project" value="UniProtKB-UniPathway"/>
</dbReference>
<dbReference type="PANTHER" id="PTHR12216:SF4">
    <property type="entry name" value="UROCANATE HYDRATASE"/>
    <property type="match status" value="1"/>
</dbReference>
<feature type="binding site" evidence="9">
    <location>
        <begin position="267"/>
        <end position="268"/>
    </location>
    <ligand>
        <name>NAD(+)</name>
        <dbReference type="ChEBI" id="CHEBI:57540"/>
    </ligand>
</feature>
<feature type="binding site" evidence="9">
    <location>
        <begin position="257"/>
        <end position="261"/>
    </location>
    <ligand>
        <name>NAD(+)</name>
        <dbReference type="ChEBI" id="CHEBI:57540"/>
    </ligand>
</feature>
<feature type="binding site" evidence="9">
    <location>
        <position position="190"/>
    </location>
    <ligand>
        <name>NAD(+)</name>
        <dbReference type="ChEBI" id="CHEBI:57540"/>
    </ligand>
</feature>
<dbReference type="GO" id="GO:0005737">
    <property type="term" value="C:cytoplasm"/>
    <property type="evidence" value="ECO:0007669"/>
    <property type="project" value="UniProtKB-SubCell"/>
</dbReference>
<evidence type="ECO:0000256" key="9">
    <source>
        <dbReference type="HAMAP-Rule" id="MF_00577"/>
    </source>
</evidence>
<comment type="cofactor">
    <cofactor evidence="9">
        <name>NAD(+)</name>
        <dbReference type="ChEBI" id="CHEBI:57540"/>
    </cofactor>
    <text evidence="9">Binds 1 NAD(+) per subunit.</text>
</comment>
<dbReference type="HAMAP" id="MF_00577">
    <property type="entry name" value="HutU"/>
    <property type="match status" value="1"/>
</dbReference>
<feature type="domain" description="Urocanase C-terminal" evidence="12">
    <location>
        <begin position="345"/>
        <end position="538"/>
    </location>
</feature>
<evidence type="ECO:0000256" key="2">
    <source>
        <dbReference type="ARBA" id="ARBA00007578"/>
    </source>
</evidence>
<comment type="pathway">
    <text evidence="1 9">Amino-acid degradation; L-histidine degradation into L-glutamate; N-formimidoyl-L-glutamate from L-histidine: step 2/3.</text>
</comment>
<keyword evidence="5 9" id="KW-0520">NAD</keyword>
<feature type="domain" description="Urocanase N-terminal" evidence="11">
    <location>
        <begin position="11"/>
        <end position="130"/>
    </location>
</feature>
<keyword evidence="6 9" id="KW-0456">Lyase</keyword>
<keyword evidence="4 9" id="KW-0369">Histidine metabolism</keyword>
<accession>A0A2V3W036</accession>
<dbReference type="InterPro" id="IPR035401">
    <property type="entry name" value="Urocanase_C"/>
</dbReference>
<gene>
    <name evidence="9" type="primary">hutU</name>
    <name evidence="13" type="ORF">DFR56_106216</name>
</gene>
<dbReference type="InterPro" id="IPR035085">
    <property type="entry name" value="Urocanase_Rossmann-like"/>
</dbReference>
<dbReference type="PANTHER" id="PTHR12216">
    <property type="entry name" value="UROCANATE HYDRATASE"/>
    <property type="match status" value="1"/>
</dbReference>
<evidence type="ECO:0000256" key="3">
    <source>
        <dbReference type="ARBA" id="ARBA00011992"/>
    </source>
</evidence>
<organism evidence="13 14">
    <name type="scientific">Pseudogracilibacillus auburnensis</name>
    <dbReference type="NCBI Taxonomy" id="1494959"/>
    <lineage>
        <taxon>Bacteria</taxon>
        <taxon>Bacillati</taxon>
        <taxon>Bacillota</taxon>
        <taxon>Bacilli</taxon>
        <taxon>Bacillales</taxon>
        <taxon>Bacillaceae</taxon>
        <taxon>Pseudogracilibacillus</taxon>
    </lineage>
</organism>
<comment type="caution">
    <text evidence="13">The sequence shown here is derived from an EMBL/GenBank/DDBJ whole genome shotgun (WGS) entry which is preliminary data.</text>
</comment>
<feature type="binding site" evidence="9">
    <location>
        <position position="124"/>
    </location>
    <ligand>
        <name>NAD(+)</name>
        <dbReference type="ChEBI" id="CHEBI:57540"/>
    </ligand>
</feature>
<name>A0A2V3W036_9BACI</name>
<evidence type="ECO:0000256" key="1">
    <source>
        <dbReference type="ARBA" id="ARBA00004794"/>
    </source>
</evidence>
<keyword evidence="14" id="KW-1185">Reference proteome</keyword>
<evidence type="ECO:0000256" key="8">
    <source>
        <dbReference type="ARBA" id="ARBA00047623"/>
    </source>
</evidence>
<dbReference type="Gene3D" id="3.40.50.10730">
    <property type="entry name" value="Urocanase like domains"/>
    <property type="match status" value="1"/>
</dbReference>
<dbReference type="NCBIfam" id="NF003820">
    <property type="entry name" value="PRK05414.1"/>
    <property type="match status" value="1"/>
</dbReference>
<dbReference type="OrthoDB" id="9764874at2"/>
<comment type="similarity">
    <text evidence="2 9">Belongs to the urocanase family.</text>
</comment>
<dbReference type="NCBIfam" id="TIGR01228">
    <property type="entry name" value="hutU"/>
    <property type="match status" value="1"/>
</dbReference>
<feature type="binding site" evidence="9">
    <location>
        <begin position="46"/>
        <end position="47"/>
    </location>
    <ligand>
        <name>NAD(+)</name>
        <dbReference type="ChEBI" id="CHEBI:57540"/>
    </ligand>
</feature>
<dbReference type="InterPro" id="IPR055351">
    <property type="entry name" value="Urocanase"/>
</dbReference>
<evidence type="ECO:0000256" key="5">
    <source>
        <dbReference type="ARBA" id="ARBA00023027"/>
    </source>
</evidence>
<dbReference type="Pfam" id="PF01175">
    <property type="entry name" value="Urocanase"/>
    <property type="match status" value="1"/>
</dbReference>
<protein>
    <recommendedName>
        <fullName evidence="3 9">Urocanate hydratase</fullName>
        <shortName evidence="9">Urocanase</shortName>
        <ecNumber evidence="3 9">4.2.1.49</ecNumber>
    </recommendedName>
    <alternativeName>
        <fullName evidence="7 9">Imidazolonepropionate hydrolase</fullName>
    </alternativeName>
</protein>
<dbReference type="SUPFAM" id="SSF111326">
    <property type="entry name" value="Urocanase"/>
    <property type="match status" value="1"/>
</dbReference>
<evidence type="ECO:0000259" key="11">
    <source>
        <dbReference type="Pfam" id="PF17391"/>
    </source>
</evidence>
<dbReference type="EC" id="4.2.1.49" evidence="3 9"/>
<feature type="binding site" evidence="9">
    <location>
        <position position="486"/>
    </location>
    <ligand>
        <name>NAD(+)</name>
        <dbReference type="ChEBI" id="CHEBI:57540"/>
    </ligand>
</feature>
<dbReference type="PIRSF" id="PIRSF001423">
    <property type="entry name" value="Urocanate_hydrat"/>
    <property type="match status" value="1"/>
</dbReference>
<dbReference type="InterPro" id="IPR036190">
    <property type="entry name" value="Urocanase_sf"/>
</dbReference>
<comment type="caution">
    <text evidence="9">Lacks conserved residue(s) required for the propagation of feature annotation.</text>
</comment>
<dbReference type="EMBL" id="QJJQ01000006">
    <property type="protein sequence ID" value="PXW87146.1"/>
    <property type="molecule type" value="Genomic_DNA"/>
</dbReference>
<dbReference type="AlphaFoldDB" id="A0A2V3W036"/>
<dbReference type="Gene3D" id="3.40.1770.10">
    <property type="entry name" value="Urocanase superfamily"/>
    <property type="match status" value="1"/>
</dbReference>
<feature type="active site" evidence="9">
    <location>
        <position position="404"/>
    </location>
</feature>
<proteinExistence type="inferred from homology"/>
<feature type="binding site" evidence="9">
    <location>
        <position position="316"/>
    </location>
    <ligand>
        <name>NAD(+)</name>
        <dbReference type="ChEBI" id="CHEBI:57540"/>
    </ligand>
</feature>
<dbReference type="InterPro" id="IPR038364">
    <property type="entry name" value="Urocanase_central_sf"/>
</dbReference>
<dbReference type="Pfam" id="PF17392">
    <property type="entry name" value="Urocanase_C"/>
    <property type="match status" value="1"/>
</dbReference>
<dbReference type="Proteomes" id="UP000247978">
    <property type="component" value="Unassembled WGS sequence"/>
</dbReference>